<dbReference type="InterPro" id="IPR005135">
    <property type="entry name" value="Endo/exonuclease/phosphatase"/>
</dbReference>
<proteinExistence type="predicted"/>
<dbReference type="Proteomes" id="UP000825935">
    <property type="component" value="Chromosome 22"/>
</dbReference>
<sequence>MATWNCNGSMRLDIGAFEESFRDRDIVFFSETHQAPGQLMPHVVGYRWETSHRLNARSGHGTRGSGGVAAVLFREELQPLLHIVRRDEDARYMWVRLRADTDRFLYIAICYFPPSTSVYAAPSGQSPFSLLDDDIWEFSRDGDIILLGDFNARTGNSHTVFYDT</sequence>
<protein>
    <recommendedName>
        <fullName evidence="1">Endonuclease/exonuclease/phosphatase domain-containing protein</fullName>
    </recommendedName>
</protein>
<evidence type="ECO:0000313" key="2">
    <source>
        <dbReference type="EMBL" id="KAH7306470.1"/>
    </source>
</evidence>
<feature type="domain" description="Endonuclease/exonuclease/phosphatase" evidence="1">
    <location>
        <begin position="2"/>
        <end position="152"/>
    </location>
</feature>
<dbReference type="Gene3D" id="3.60.10.10">
    <property type="entry name" value="Endonuclease/exonuclease/phosphatase"/>
    <property type="match status" value="1"/>
</dbReference>
<organism evidence="2 3">
    <name type="scientific">Ceratopteris richardii</name>
    <name type="common">Triangle waterfern</name>
    <dbReference type="NCBI Taxonomy" id="49495"/>
    <lineage>
        <taxon>Eukaryota</taxon>
        <taxon>Viridiplantae</taxon>
        <taxon>Streptophyta</taxon>
        <taxon>Embryophyta</taxon>
        <taxon>Tracheophyta</taxon>
        <taxon>Polypodiopsida</taxon>
        <taxon>Polypodiidae</taxon>
        <taxon>Polypodiales</taxon>
        <taxon>Pteridineae</taxon>
        <taxon>Pteridaceae</taxon>
        <taxon>Parkerioideae</taxon>
        <taxon>Ceratopteris</taxon>
    </lineage>
</organism>
<comment type="caution">
    <text evidence="2">The sequence shown here is derived from an EMBL/GenBank/DDBJ whole genome shotgun (WGS) entry which is preliminary data.</text>
</comment>
<dbReference type="AlphaFoldDB" id="A0A8T2S5I3"/>
<dbReference type="Pfam" id="PF03372">
    <property type="entry name" value="Exo_endo_phos"/>
    <property type="match status" value="1"/>
</dbReference>
<dbReference type="OrthoDB" id="8906575at2759"/>
<reference evidence="2" key="1">
    <citation type="submission" date="2021-08" db="EMBL/GenBank/DDBJ databases">
        <title>WGS assembly of Ceratopteris richardii.</title>
        <authorList>
            <person name="Marchant D.B."/>
            <person name="Chen G."/>
            <person name="Jenkins J."/>
            <person name="Shu S."/>
            <person name="Leebens-Mack J."/>
            <person name="Grimwood J."/>
            <person name="Schmutz J."/>
            <person name="Soltis P."/>
            <person name="Soltis D."/>
            <person name="Chen Z.-H."/>
        </authorList>
    </citation>
    <scope>NUCLEOTIDE SEQUENCE</scope>
    <source>
        <strain evidence="2">Whitten #5841</strain>
        <tissue evidence="2">Leaf</tissue>
    </source>
</reference>
<accession>A0A8T2S5I3</accession>
<dbReference type="EMBL" id="CM035427">
    <property type="protein sequence ID" value="KAH7306470.1"/>
    <property type="molecule type" value="Genomic_DNA"/>
</dbReference>
<name>A0A8T2S5I3_CERRI</name>
<evidence type="ECO:0000313" key="3">
    <source>
        <dbReference type="Proteomes" id="UP000825935"/>
    </source>
</evidence>
<dbReference type="SUPFAM" id="SSF56219">
    <property type="entry name" value="DNase I-like"/>
    <property type="match status" value="1"/>
</dbReference>
<keyword evidence="3" id="KW-1185">Reference proteome</keyword>
<dbReference type="InterPro" id="IPR036691">
    <property type="entry name" value="Endo/exonu/phosph_ase_sf"/>
</dbReference>
<gene>
    <name evidence="2" type="ORF">KP509_22G014500</name>
</gene>
<dbReference type="GO" id="GO:0003824">
    <property type="term" value="F:catalytic activity"/>
    <property type="evidence" value="ECO:0007669"/>
    <property type="project" value="InterPro"/>
</dbReference>
<evidence type="ECO:0000259" key="1">
    <source>
        <dbReference type="Pfam" id="PF03372"/>
    </source>
</evidence>